<reference evidence="1" key="1">
    <citation type="journal article" date="2014" name="Front. Microbiol.">
        <title>High frequency of phylogenetically diverse reductive dehalogenase-homologous genes in deep subseafloor sedimentary metagenomes.</title>
        <authorList>
            <person name="Kawai M."/>
            <person name="Futagami T."/>
            <person name="Toyoda A."/>
            <person name="Takaki Y."/>
            <person name="Nishi S."/>
            <person name="Hori S."/>
            <person name="Arai W."/>
            <person name="Tsubouchi T."/>
            <person name="Morono Y."/>
            <person name="Uchiyama I."/>
            <person name="Ito T."/>
            <person name="Fujiyama A."/>
            <person name="Inagaki F."/>
            <person name="Takami H."/>
        </authorList>
    </citation>
    <scope>NUCLEOTIDE SEQUENCE</scope>
    <source>
        <strain evidence="1">Expedition CK06-06</strain>
    </source>
</reference>
<evidence type="ECO:0000313" key="1">
    <source>
        <dbReference type="EMBL" id="GAG67650.1"/>
    </source>
</evidence>
<accession>X0ZDG8</accession>
<sequence>MISKVLNNSIFEIKKDQSINEFFLFLFNGVINNIFSLKDYEFFINRIREKLDFLKKDINLNFKWNMLKKIKVRIFKKNSMKN</sequence>
<proteinExistence type="predicted"/>
<name>X0ZDG8_9ZZZZ</name>
<gene>
    <name evidence="1" type="ORF">S01H4_08178</name>
</gene>
<dbReference type="EMBL" id="BART01002774">
    <property type="protein sequence ID" value="GAG67650.1"/>
    <property type="molecule type" value="Genomic_DNA"/>
</dbReference>
<organism evidence="1">
    <name type="scientific">marine sediment metagenome</name>
    <dbReference type="NCBI Taxonomy" id="412755"/>
    <lineage>
        <taxon>unclassified sequences</taxon>
        <taxon>metagenomes</taxon>
        <taxon>ecological metagenomes</taxon>
    </lineage>
</organism>
<protein>
    <submittedName>
        <fullName evidence="1">Uncharacterized protein</fullName>
    </submittedName>
</protein>
<dbReference type="AlphaFoldDB" id="X0ZDG8"/>
<comment type="caution">
    <text evidence="1">The sequence shown here is derived from an EMBL/GenBank/DDBJ whole genome shotgun (WGS) entry which is preliminary data.</text>
</comment>